<comment type="caution">
    <text evidence="1">The sequence shown here is derived from an EMBL/GenBank/DDBJ whole genome shotgun (WGS) entry which is preliminary data.</text>
</comment>
<organism evidence="1 2">
    <name type="scientific">Sporosarcina globispora</name>
    <name type="common">Bacillus globisporus</name>
    <dbReference type="NCBI Taxonomy" id="1459"/>
    <lineage>
        <taxon>Bacteria</taxon>
        <taxon>Bacillati</taxon>
        <taxon>Bacillota</taxon>
        <taxon>Bacilli</taxon>
        <taxon>Bacillales</taxon>
        <taxon>Caryophanaceae</taxon>
        <taxon>Sporosarcina</taxon>
    </lineage>
</organism>
<dbReference type="EMBL" id="LGUF01000007">
    <property type="protein sequence ID" value="KON87634.1"/>
    <property type="molecule type" value="Genomic_DNA"/>
</dbReference>
<protein>
    <recommendedName>
        <fullName evidence="3">DUF1641 domain-containing protein</fullName>
    </recommendedName>
</protein>
<sequence length="184" mass="21205">METTQKPDLTNILQVLENDEQMKSLYYLLNKLPEFTSAIRSMEEKLAFIGSVMEDKQSLNTLGEALEEKVEKLQLDQEHFDAILNMVHLLPRLVPMVKRLDEIATFINDVLADKESIKYAINSLSDIVPLEKGLDIIKETNEQFKVNNSSSNISIFGIYRLLKDPMIQNGFKYIEILLDVIRKK</sequence>
<dbReference type="PATRIC" id="fig|1459.3.peg.2781"/>
<dbReference type="STRING" id="1459.AF332_12875"/>
<name>A0A0M0GCR2_SPOGL</name>
<accession>A0A0M0GCR2</accession>
<dbReference type="Proteomes" id="UP000037109">
    <property type="component" value="Unassembled WGS sequence"/>
</dbReference>
<evidence type="ECO:0000313" key="2">
    <source>
        <dbReference type="Proteomes" id="UP000037109"/>
    </source>
</evidence>
<dbReference type="RefSeq" id="WP_053434990.1">
    <property type="nucleotide sequence ID" value="NZ_LGUF01000007.1"/>
</dbReference>
<gene>
    <name evidence="1" type="ORF">AF332_12875</name>
</gene>
<dbReference type="OrthoDB" id="2357456at2"/>
<evidence type="ECO:0000313" key="1">
    <source>
        <dbReference type="EMBL" id="KON87634.1"/>
    </source>
</evidence>
<proteinExistence type="predicted"/>
<reference evidence="2" key="1">
    <citation type="submission" date="2015-07" db="EMBL/GenBank/DDBJ databases">
        <title>Fjat-10036 dsm4.</title>
        <authorList>
            <person name="Liu B."/>
            <person name="Wang J."/>
            <person name="Zhu Y."/>
            <person name="Liu G."/>
            <person name="Chen Q."/>
            <person name="Chen Z."/>
            <person name="Lan J."/>
            <person name="Che J."/>
            <person name="Ge C."/>
            <person name="Shi H."/>
            <person name="Pan Z."/>
            <person name="Liu X."/>
        </authorList>
    </citation>
    <scope>NUCLEOTIDE SEQUENCE [LARGE SCALE GENOMIC DNA]</scope>
    <source>
        <strain evidence="2">DSM 4</strain>
    </source>
</reference>
<evidence type="ECO:0008006" key="3">
    <source>
        <dbReference type="Google" id="ProtNLM"/>
    </source>
</evidence>
<keyword evidence="2" id="KW-1185">Reference proteome</keyword>
<dbReference type="AlphaFoldDB" id="A0A0M0GCR2"/>